<dbReference type="Pfam" id="PF01471">
    <property type="entry name" value="PG_binding_1"/>
    <property type="match status" value="1"/>
</dbReference>
<keyword evidence="2" id="KW-0812">Transmembrane</keyword>
<dbReference type="SUPFAM" id="SSF47090">
    <property type="entry name" value="PGBD-like"/>
    <property type="match status" value="1"/>
</dbReference>
<evidence type="ECO:0000313" key="5">
    <source>
        <dbReference type="Proteomes" id="UP001160142"/>
    </source>
</evidence>
<evidence type="ECO:0000256" key="2">
    <source>
        <dbReference type="SAM" id="Phobius"/>
    </source>
</evidence>
<organism evidence="4 5">
    <name type="scientific">Antiquaquibacter oligotrophicus</name>
    <dbReference type="NCBI Taxonomy" id="2880260"/>
    <lineage>
        <taxon>Bacteria</taxon>
        <taxon>Bacillati</taxon>
        <taxon>Actinomycetota</taxon>
        <taxon>Actinomycetes</taxon>
        <taxon>Micrococcales</taxon>
        <taxon>Microbacteriaceae</taxon>
        <taxon>Antiquaquibacter</taxon>
    </lineage>
</organism>
<dbReference type="Gene3D" id="1.10.101.10">
    <property type="entry name" value="PGBD-like superfamily/PGBD"/>
    <property type="match status" value="1"/>
</dbReference>
<dbReference type="Proteomes" id="UP001160142">
    <property type="component" value="Unassembled WGS sequence"/>
</dbReference>
<dbReference type="InterPro" id="IPR036366">
    <property type="entry name" value="PGBDSf"/>
</dbReference>
<keyword evidence="5" id="KW-1185">Reference proteome</keyword>
<reference evidence="4 5" key="1">
    <citation type="submission" date="2023-04" db="EMBL/GenBank/DDBJ databases">
        <title>Genome Encyclopedia of Bacteria and Archaea VI: Functional Genomics of Type Strains.</title>
        <authorList>
            <person name="Whitman W."/>
        </authorList>
    </citation>
    <scope>NUCLEOTIDE SEQUENCE [LARGE SCALE GENOMIC DNA]</scope>
    <source>
        <strain evidence="4 5">SG_E_30_P1</strain>
    </source>
</reference>
<feature type="domain" description="Peptidoglycan binding-like" evidence="3">
    <location>
        <begin position="144"/>
        <end position="190"/>
    </location>
</feature>
<dbReference type="InterPro" id="IPR036365">
    <property type="entry name" value="PGBD-like_sf"/>
</dbReference>
<sequence length="391" mass="39110">MLRDAPQTRPVAAPVTARRRAIQFAGAGAVVVAAIAFGWVLAAQFTSTAQRESAAQPPPPTPITVEVTRGDLTDSVSVSAEIVREHEDIVTVGGSDGRTVVTAQPVSNGGTAGAGAVVLEVGGRPVFLLPGAFPFYRDLVAGASGPDVSQLQNGLVAAGHPLTVDGKLGPETVAAVSALYRDAGYSPPTGDVPTPGATPSQGASAAATTQLSVPPEEFAVARSVPAIVISTTDVGVAPAEGAQIELSSGALIASATVPQAVAARLTAGTAGEAVLADGVAGMTVSALGEPDEETGESTVTFTPTGSIDDSLVGTSTTIRLDLEIAGRDSLIVPTRSVIAQGERDPAVSRLSPEGTFELVPVREIAALSGLSAVEPVEPGALDAGDKVRVDP</sequence>
<evidence type="ECO:0000313" key="4">
    <source>
        <dbReference type="EMBL" id="MDH6181269.1"/>
    </source>
</evidence>
<gene>
    <name evidence="4" type="ORF">M2152_001451</name>
</gene>
<protein>
    <submittedName>
        <fullName evidence="4">Peptidoglycan hydrolase-like protein with peptidoglycan-binding domain</fullName>
    </submittedName>
</protein>
<proteinExistence type="predicted"/>
<evidence type="ECO:0000259" key="3">
    <source>
        <dbReference type="Pfam" id="PF01471"/>
    </source>
</evidence>
<accession>A0ABT6KPZ5</accession>
<evidence type="ECO:0000256" key="1">
    <source>
        <dbReference type="SAM" id="MobiDB-lite"/>
    </source>
</evidence>
<keyword evidence="2" id="KW-1133">Transmembrane helix</keyword>
<feature type="compositionally biased region" description="Polar residues" evidence="1">
    <location>
        <begin position="197"/>
        <end position="207"/>
    </location>
</feature>
<name>A0ABT6KPZ5_9MICO</name>
<dbReference type="InterPro" id="IPR002477">
    <property type="entry name" value="Peptidoglycan-bd-like"/>
</dbReference>
<feature type="transmembrane region" description="Helical" evidence="2">
    <location>
        <begin position="21"/>
        <end position="42"/>
    </location>
</feature>
<keyword evidence="2" id="KW-0472">Membrane</keyword>
<feature type="region of interest" description="Disordered" evidence="1">
    <location>
        <begin position="186"/>
        <end position="207"/>
    </location>
</feature>
<comment type="caution">
    <text evidence="4">The sequence shown here is derived from an EMBL/GenBank/DDBJ whole genome shotgun (WGS) entry which is preliminary data.</text>
</comment>
<dbReference type="EMBL" id="JARXVQ010000001">
    <property type="protein sequence ID" value="MDH6181269.1"/>
    <property type="molecule type" value="Genomic_DNA"/>
</dbReference>